<keyword evidence="4" id="KW-0479">Metal-binding</keyword>
<dbReference type="GO" id="GO:0097550">
    <property type="term" value="C:transcription preinitiation complex"/>
    <property type="evidence" value="ECO:0007669"/>
    <property type="project" value="TreeGrafter"/>
</dbReference>
<keyword evidence="4" id="KW-0862">Zinc</keyword>
<name>A0RXG8_CENSY</name>
<proteinExistence type="predicted"/>
<evidence type="ECO:0000256" key="1">
    <source>
        <dbReference type="ARBA" id="ARBA00022737"/>
    </source>
</evidence>
<dbReference type="EnsemblBacteria" id="ABK78035">
    <property type="protein sequence ID" value="ABK78035"/>
    <property type="gene ID" value="CENSYa_1413"/>
</dbReference>
<dbReference type="Pfam" id="PF08271">
    <property type="entry name" value="Zn_Ribbon_TF"/>
    <property type="match status" value="1"/>
</dbReference>
<dbReference type="Gene3D" id="1.10.472.170">
    <property type="match status" value="1"/>
</dbReference>
<feature type="domain" description="TFIIB-type" evidence="5">
    <location>
        <begin position="5"/>
        <end position="35"/>
    </location>
</feature>
<evidence type="ECO:0000256" key="2">
    <source>
        <dbReference type="ARBA" id="ARBA00023015"/>
    </source>
</evidence>
<dbReference type="PANTHER" id="PTHR11618">
    <property type="entry name" value="TRANSCRIPTION INITIATION FACTOR IIB-RELATED"/>
    <property type="match status" value="1"/>
</dbReference>
<keyword evidence="7" id="KW-1185">Reference proteome</keyword>
<evidence type="ECO:0000256" key="4">
    <source>
        <dbReference type="PROSITE-ProRule" id="PRU00469"/>
    </source>
</evidence>
<keyword evidence="3" id="KW-0804">Transcription</keyword>
<dbReference type="Pfam" id="PF00382">
    <property type="entry name" value="TFIIB"/>
    <property type="match status" value="2"/>
</dbReference>
<dbReference type="GO" id="GO:0070897">
    <property type="term" value="P:transcription preinitiation complex assembly"/>
    <property type="evidence" value="ECO:0007669"/>
    <property type="project" value="InterPro"/>
</dbReference>
<organism evidence="6 7">
    <name type="scientific">Cenarchaeum symbiosum (strain A)</name>
    <dbReference type="NCBI Taxonomy" id="414004"/>
    <lineage>
        <taxon>Archaea</taxon>
        <taxon>Nitrososphaerota</taxon>
        <taxon>Candidatus Cenarchaeales</taxon>
        <taxon>Candidatus Cenarchaeaceae</taxon>
        <taxon>Candidatus Cenarchaeum</taxon>
    </lineage>
</organism>
<keyword evidence="1" id="KW-0677">Repeat</keyword>
<keyword evidence="4" id="KW-0863">Zinc-finger</keyword>
<sequence>MSALEPQGCPECKSALVDDAQNGETVCSSCGIVISEQLEDRGPEPTGGGTDGVARLARATGMTTYAQHDLGITTDIAASRTDFSGKRINPAVNGQMNNLRKWQQRIRVSTPRERRLANVLAKIGEICQGSMLPRNILETASVIYRNLDARVDVKGRSVASMSVAAVYMACKRCGVVRSIDEICGNACPARNVKATSKLAAKYYRTMVMEMGAEPAPVITMDKHISRIANVTKTDARIERLALEIAAKTGGGTLGDGKAPSGMAAAYLYVSSVLLGQNVPQRDVSATAGVTEVTIRARCRDILESSKFKITLKPSLRRDDQD</sequence>
<evidence type="ECO:0000313" key="6">
    <source>
        <dbReference type="EMBL" id="ABK78035.1"/>
    </source>
</evidence>
<dbReference type="InterPro" id="IPR013137">
    <property type="entry name" value="Znf_TFIIB"/>
</dbReference>
<dbReference type="InterPro" id="IPR013150">
    <property type="entry name" value="TFIIB_cyclin"/>
</dbReference>
<dbReference type="PATRIC" id="fig|414004.10.peg.1297"/>
<dbReference type="Proteomes" id="UP000000758">
    <property type="component" value="Chromosome"/>
</dbReference>
<dbReference type="STRING" id="414004.CENSYa_1413"/>
<evidence type="ECO:0000256" key="3">
    <source>
        <dbReference type="ARBA" id="ARBA00023163"/>
    </source>
</evidence>
<dbReference type="PRINTS" id="PR00685">
    <property type="entry name" value="TIFACTORIIB"/>
</dbReference>
<reference evidence="6 7" key="1">
    <citation type="journal article" date="2006" name="Proc. Natl. Acad. Sci. U.S.A.">
        <title>Genomic analysis of the uncultivated marine crenarchaeote Cenarchaeum symbiosum.</title>
        <authorList>
            <person name="Hallam S.J."/>
            <person name="Konstantinidis K.T."/>
            <person name="Putnam N."/>
            <person name="Schleper C."/>
            <person name="Watanabe Y."/>
            <person name="Sugahara J."/>
            <person name="Preston C."/>
            <person name="de la Torre J."/>
            <person name="Richardson P.M."/>
            <person name="DeLong E.F."/>
        </authorList>
    </citation>
    <scope>NUCLEOTIDE SEQUENCE [LARGE SCALE GENOMIC DNA]</scope>
    <source>
        <strain evidence="7">A</strain>
    </source>
</reference>
<dbReference type="AlphaFoldDB" id="A0RXG8"/>
<dbReference type="InterPro" id="IPR036915">
    <property type="entry name" value="Cyclin-like_sf"/>
</dbReference>
<dbReference type="PROSITE" id="PS51134">
    <property type="entry name" value="ZF_TFIIB"/>
    <property type="match status" value="1"/>
</dbReference>
<evidence type="ECO:0000259" key="5">
    <source>
        <dbReference type="PROSITE" id="PS51134"/>
    </source>
</evidence>
<dbReference type="SUPFAM" id="SSF57783">
    <property type="entry name" value="Zinc beta-ribbon"/>
    <property type="match status" value="1"/>
</dbReference>
<dbReference type="InterPro" id="IPR000812">
    <property type="entry name" value="TFIIB"/>
</dbReference>
<dbReference type="Gene3D" id="1.10.472.10">
    <property type="entry name" value="Cyclin-like"/>
    <property type="match status" value="1"/>
</dbReference>
<dbReference type="GO" id="GO:0008270">
    <property type="term" value="F:zinc ion binding"/>
    <property type="evidence" value="ECO:0007669"/>
    <property type="project" value="UniProtKB-KW"/>
</dbReference>
<dbReference type="PANTHER" id="PTHR11618:SF13">
    <property type="entry name" value="TRANSCRIPTION INITIATION FACTOR IIB"/>
    <property type="match status" value="1"/>
</dbReference>
<gene>
    <name evidence="6" type="ordered locus">CENSYa_1413</name>
</gene>
<dbReference type="KEGG" id="csy:CENSYa_1413"/>
<dbReference type="EMBL" id="DP000238">
    <property type="protein sequence ID" value="ABK78035.1"/>
    <property type="molecule type" value="Genomic_DNA"/>
</dbReference>
<dbReference type="SUPFAM" id="SSF47954">
    <property type="entry name" value="Cyclin-like"/>
    <property type="match status" value="2"/>
</dbReference>
<evidence type="ECO:0000313" key="7">
    <source>
        <dbReference type="Proteomes" id="UP000000758"/>
    </source>
</evidence>
<protein>
    <submittedName>
        <fullName evidence="6">Transcription initiation factor TFIIB</fullName>
    </submittedName>
</protein>
<dbReference type="GO" id="GO:0017025">
    <property type="term" value="F:TBP-class protein binding"/>
    <property type="evidence" value="ECO:0007669"/>
    <property type="project" value="InterPro"/>
</dbReference>
<accession>A0RXG8</accession>
<keyword evidence="2" id="KW-0805">Transcription regulation</keyword>
<dbReference type="HOGENOM" id="CLU_043736_0_1_2"/>